<evidence type="ECO:0000313" key="5">
    <source>
        <dbReference type="EMBL" id="HIQ64689.1"/>
    </source>
</evidence>
<dbReference type="NCBIfam" id="TIGR01031">
    <property type="entry name" value="rpmF_bact"/>
    <property type="match status" value="1"/>
</dbReference>
<evidence type="ECO:0000256" key="2">
    <source>
        <dbReference type="ARBA" id="ARBA00022980"/>
    </source>
</evidence>
<reference evidence="5" key="1">
    <citation type="submission" date="2020-10" db="EMBL/GenBank/DDBJ databases">
        <authorList>
            <person name="Gilroy R."/>
        </authorList>
    </citation>
    <scope>NUCLEOTIDE SEQUENCE</scope>
    <source>
        <strain evidence="5">CHK165-10780</strain>
    </source>
</reference>
<dbReference type="PANTHER" id="PTHR35534:SF1">
    <property type="entry name" value="LARGE RIBOSOMAL SUBUNIT PROTEIN BL32"/>
    <property type="match status" value="1"/>
</dbReference>
<dbReference type="EMBL" id="DVFU01000060">
    <property type="protein sequence ID" value="HIQ64689.1"/>
    <property type="molecule type" value="Genomic_DNA"/>
</dbReference>
<accession>A0A9D0YZJ1</accession>
<evidence type="ECO:0000313" key="6">
    <source>
        <dbReference type="Proteomes" id="UP000886725"/>
    </source>
</evidence>
<dbReference type="HAMAP" id="MF_00340">
    <property type="entry name" value="Ribosomal_bL32"/>
    <property type="match status" value="1"/>
</dbReference>
<comment type="similarity">
    <text evidence="1">Belongs to the bacterial ribosomal protein bL32 family.</text>
</comment>
<keyword evidence="2 5" id="KW-0689">Ribosomal protein</keyword>
<name>A0A9D0YZJ1_9FIRM</name>
<evidence type="ECO:0000256" key="4">
    <source>
        <dbReference type="ARBA" id="ARBA00035178"/>
    </source>
</evidence>
<feature type="non-terminal residue" evidence="5">
    <location>
        <position position="60"/>
    </location>
</feature>
<evidence type="ECO:0000256" key="1">
    <source>
        <dbReference type="ARBA" id="ARBA00008560"/>
    </source>
</evidence>
<dbReference type="InterPro" id="IPR002677">
    <property type="entry name" value="Ribosomal_bL32"/>
</dbReference>
<dbReference type="GO" id="GO:0003735">
    <property type="term" value="F:structural constituent of ribosome"/>
    <property type="evidence" value="ECO:0007669"/>
    <property type="project" value="InterPro"/>
</dbReference>
<dbReference type="SUPFAM" id="SSF57829">
    <property type="entry name" value="Zn-binding ribosomal proteins"/>
    <property type="match status" value="1"/>
</dbReference>
<comment type="caution">
    <text evidence="5">The sequence shown here is derived from an EMBL/GenBank/DDBJ whole genome shotgun (WGS) entry which is preliminary data.</text>
</comment>
<dbReference type="GO" id="GO:0015934">
    <property type="term" value="C:large ribosomal subunit"/>
    <property type="evidence" value="ECO:0007669"/>
    <property type="project" value="InterPro"/>
</dbReference>
<dbReference type="Proteomes" id="UP000886725">
    <property type="component" value="Unassembled WGS sequence"/>
</dbReference>
<dbReference type="InterPro" id="IPR044957">
    <property type="entry name" value="Ribosomal_bL32_bact"/>
</dbReference>
<keyword evidence="3" id="KW-0687">Ribonucleoprotein</keyword>
<dbReference type="GO" id="GO:0006412">
    <property type="term" value="P:translation"/>
    <property type="evidence" value="ECO:0007669"/>
    <property type="project" value="InterPro"/>
</dbReference>
<dbReference type="PANTHER" id="PTHR35534">
    <property type="entry name" value="50S RIBOSOMAL PROTEIN L32"/>
    <property type="match status" value="1"/>
</dbReference>
<dbReference type="InterPro" id="IPR011332">
    <property type="entry name" value="Ribosomal_zn-bd"/>
</dbReference>
<dbReference type="Pfam" id="PF01783">
    <property type="entry name" value="Ribosomal_L32p"/>
    <property type="match status" value="1"/>
</dbReference>
<organism evidence="5 6">
    <name type="scientific">Candidatus Faecenecus gallistercoris</name>
    <dbReference type="NCBI Taxonomy" id="2840793"/>
    <lineage>
        <taxon>Bacteria</taxon>
        <taxon>Bacillati</taxon>
        <taxon>Bacillota</taxon>
        <taxon>Bacillota incertae sedis</taxon>
        <taxon>Candidatus Faecenecus</taxon>
    </lineage>
</organism>
<reference evidence="5" key="2">
    <citation type="journal article" date="2021" name="PeerJ">
        <title>Extensive microbial diversity within the chicken gut microbiome revealed by metagenomics and culture.</title>
        <authorList>
            <person name="Gilroy R."/>
            <person name="Ravi A."/>
            <person name="Getino M."/>
            <person name="Pursley I."/>
            <person name="Horton D.L."/>
            <person name="Alikhan N.F."/>
            <person name="Baker D."/>
            <person name="Gharbi K."/>
            <person name="Hall N."/>
            <person name="Watson M."/>
            <person name="Adriaenssens E.M."/>
            <person name="Foster-Nyarko E."/>
            <person name="Jarju S."/>
            <person name="Secka A."/>
            <person name="Antonio M."/>
            <person name="Oren A."/>
            <person name="Chaudhuri R.R."/>
            <person name="La Ragione R."/>
            <person name="Hildebrand F."/>
            <person name="Pallen M.J."/>
        </authorList>
    </citation>
    <scope>NUCLEOTIDE SEQUENCE</scope>
    <source>
        <strain evidence="5">CHK165-10780</strain>
    </source>
</reference>
<gene>
    <name evidence="5" type="primary">rpmF</name>
    <name evidence="5" type="ORF">IAC85_03010</name>
</gene>
<evidence type="ECO:0000256" key="3">
    <source>
        <dbReference type="ARBA" id="ARBA00023274"/>
    </source>
</evidence>
<sequence>MKFNIQLFAVPFHRVSKSRKRLRRSHNALTAVGTVKCPNCGEMIKPHRVCPKCGFYKGKE</sequence>
<protein>
    <recommendedName>
        <fullName evidence="4">Large ribosomal subunit protein bL32</fullName>
    </recommendedName>
</protein>
<proteinExistence type="inferred from homology"/>
<dbReference type="AlphaFoldDB" id="A0A9D0YZJ1"/>